<dbReference type="PANTHER" id="PTHR45138:SF9">
    <property type="entry name" value="DIGUANYLATE CYCLASE DGCM-RELATED"/>
    <property type="match status" value="1"/>
</dbReference>
<reference evidence="3 4" key="1">
    <citation type="submission" date="2018-06" db="EMBL/GenBank/DDBJ databases">
        <title>Lujinxingia sediminis gen. nov. sp. nov., a new facultative anaerobic member of the class Deltaproteobacteria, and proposal of Lujinxingaceae fam. nov.</title>
        <authorList>
            <person name="Guo L.-Y."/>
            <person name="Li C.-M."/>
            <person name="Wang S."/>
            <person name="Du Z.-J."/>
        </authorList>
    </citation>
    <scope>NUCLEOTIDE SEQUENCE [LARGE SCALE GENOMIC DNA]</scope>
    <source>
        <strain evidence="3 4">FA350</strain>
    </source>
</reference>
<keyword evidence="1" id="KW-0812">Transmembrane</keyword>
<feature type="transmembrane region" description="Helical" evidence="1">
    <location>
        <begin position="131"/>
        <end position="148"/>
    </location>
</feature>
<gene>
    <name evidence="3" type="ORF">DN745_01325</name>
</gene>
<evidence type="ECO:0000313" key="3">
    <source>
        <dbReference type="EMBL" id="AWV88044.1"/>
    </source>
</evidence>
<dbReference type="PANTHER" id="PTHR45138">
    <property type="entry name" value="REGULATORY COMPONENTS OF SENSORY TRANSDUCTION SYSTEM"/>
    <property type="match status" value="1"/>
</dbReference>
<dbReference type="InterPro" id="IPR043128">
    <property type="entry name" value="Rev_trsase/Diguanyl_cyclase"/>
</dbReference>
<dbReference type="AlphaFoldDB" id="A0A2Z4FH09"/>
<dbReference type="InterPro" id="IPR029787">
    <property type="entry name" value="Nucleotide_cyclase"/>
</dbReference>
<dbReference type="SUPFAM" id="SSF55781">
    <property type="entry name" value="GAF domain-like"/>
    <property type="match status" value="2"/>
</dbReference>
<dbReference type="EMBL" id="CP030032">
    <property type="protein sequence ID" value="AWV88044.1"/>
    <property type="molecule type" value="Genomic_DNA"/>
</dbReference>
<evidence type="ECO:0000256" key="1">
    <source>
        <dbReference type="SAM" id="Phobius"/>
    </source>
</evidence>
<feature type="transmembrane region" description="Helical" evidence="1">
    <location>
        <begin position="168"/>
        <end position="189"/>
    </location>
</feature>
<dbReference type="PROSITE" id="PS50887">
    <property type="entry name" value="GGDEF"/>
    <property type="match status" value="1"/>
</dbReference>
<evidence type="ECO:0000259" key="2">
    <source>
        <dbReference type="PROSITE" id="PS50887"/>
    </source>
</evidence>
<dbReference type="NCBIfam" id="TIGR00254">
    <property type="entry name" value="GGDEF"/>
    <property type="match status" value="1"/>
</dbReference>
<dbReference type="Pfam" id="PF13185">
    <property type="entry name" value="GAF_2"/>
    <property type="match status" value="1"/>
</dbReference>
<dbReference type="Gene3D" id="3.30.70.270">
    <property type="match status" value="1"/>
</dbReference>
<organism evidence="3 4">
    <name type="scientific">Bradymonas sediminis</name>
    <dbReference type="NCBI Taxonomy" id="1548548"/>
    <lineage>
        <taxon>Bacteria</taxon>
        <taxon>Deltaproteobacteria</taxon>
        <taxon>Bradymonadales</taxon>
        <taxon>Bradymonadaceae</taxon>
        <taxon>Bradymonas</taxon>
    </lineage>
</organism>
<keyword evidence="1" id="KW-1133">Transmembrane helix</keyword>
<feature type="transmembrane region" description="Helical" evidence="1">
    <location>
        <begin position="20"/>
        <end position="40"/>
    </location>
</feature>
<dbReference type="GO" id="GO:0052621">
    <property type="term" value="F:diguanylate cyclase activity"/>
    <property type="evidence" value="ECO:0007669"/>
    <property type="project" value="TreeGrafter"/>
</dbReference>
<dbReference type="Pfam" id="PF01590">
    <property type="entry name" value="GAF"/>
    <property type="match status" value="1"/>
</dbReference>
<dbReference type="OrthoDB" id="9759607at2"/>
<dbReference type="InterPro" id="IPR029016">
    <property type="entry name" value="GAF-like_dom_sf"/>
</dbReference>
<dbReference type="Proteomes" id="UP000249799">
    <property type="component" value="Chromosome"/>
</dbReference>
<feature type="domain" description="GGDEF" evidence="2">
    <location>
        <begin position="606"/>
        <end position="739"/>
    </location>
</feature>
<dbReference type="CDD" id="cd01949">
    <property type="entry name" value="GGDEF"/>
    <property type="match status" value="1"/>
</dbReference>
<dbReference type="Pfam" id="PF00990">
    <property type="entry name" value="GGDEF"/>
    <property type="match status" value="1"/>
</dbReference>
<accession>A0A2Z4FH09</accession>
<keyword evidence="1" id="KW-0472">Membrane</keyword>
<protein>
    <recommendedName>
        <fullName evidence="2">GGDEF domain-containing protein</fullName>
    </recommendedName>
</protein>
<keyword evidence="4" id="KW-1185">Reference proteome</keyword>
<dbReference type="InterPro" id="IPR000160">
    <property type="entry name" value="GGDEF_dom"/>
</dbReference>
<dbReference type="SMART" id="SM00065">
    <property type="entry name" value="GAF"/>
    <property type="match status" value="2"/>
</dbReference>
<dbReference type="SUPFAM" id="SSF55073">
    <property type="entry name" value="Nucleotide cyclase"/>
    <property type="match status" value="1"/>
</dbReference>
<sequence length="740" mass="82586">METMSATTRSLIRRPRQIEASWPTGAAVLAVVLYATGLIANPSYPAWFNIIPAVALLGISGWLASRTMRGAAASSDARQVTTSFQLERSVFYITTGFVVVRTLSALGVDIYPLIYLLLAFLVTFEARNAAIGAVLTALIIEWASHWLGTPSGTAEITTGIHLQSSVDLALLGTRSVFIALFGFLSYFVHGTEVMERRRRHQREVDAERDKMLRQAREFRLLNSGRTDAALAGRAQAEEMAVYDAVEAVQHTTYVSLSMLKAALKCNTCVLLWFDVRQENLRIKELVSDSDALLETEIKPAKGVVGTITRQREPLLLEDLRPGFRGIPYYRQPQNIQHFLGIPVIENGHLRGILCADRVDGSGFTSADTAVAEEAAAYILRAIENERMFTSIERTKFELSRFFEASRNLNGVLSPKDVYRVALESIASIVEYDFAAITAFDPDTHTHRIEAVDHAADFEGPFEDWVGRTFNDAHHETRPSGGLVAMVVENRHYLPYGGQVRESDPIIFTRDEPIKDIRSMLVLPLVAHDKAIGTLVICHRQAGQFGAERREMLEVVGNQVAISLQNARLYAQMEQMATTDGLTGLSNHRTFQSRLESTIARHRRTQQPFALVLTDIDHFKSVNDTHGHPAGDEVLRQVSKVFIDSLREVDVPCRYGGEEFAIILEDADRATAMRVANRLREDIGRLEFNSEQGTFKCTISMGVSVWPEDSEEKQPLIDLTDQALYYSKEHGRNQVTSADQL</sequence>
<dbReference type="Gene3D" id="3.30.450.40">
    <property type="match status" value="2"/>
</dbReference>
<dbReference type="InterPro" id="IPR003018">
    <property type="entry name" value="GAF"/>
</dbReference>
<dbReference type="KEGG" id="bsed:DN745_01325"/>
<proteinExistence type="predicted"/>
<dbReference type="SMART" id="SM00267">
    <property type="entry name" value="GGDEF"/>
    <property type="match status" value="1"/>
</dbReference>
<dbReference type="InterPro" id="IPR050469">
    <property type="entry name" value="Diguanylate_Cyclase"/>
</dbReference>
<name>A0A2Z4FH09_9DELT</name>
<feature type="transmembrane region" description="Helical" evidence="1">
    <location>
        <begin position="46"/>
        <end position="65"/>
    </location>
</feature>
<dbReference type="FunFam" id="3.30.70.270:FF:000001">
    <property type="entry name" value="Diguanylate cyclase domain protein"/>
    <property type="match status" value="1"/>
</dbReference>
<evidence type="ECO:0000313" key="4">
    <source>
        <dbReference type="Proteomes" id="UP000249799"/>
    </source>
</evidence>